<organism evidence="5 6">
    <name type="scientific">Taxus chinensis</name>
    <name type="common">Chinese yew</name>
    <name type="synonym">Taxus wallichiana var. chinensis</name>
    <dbReference type="NCBI Taxonomy" id="29808"/>
    <lineage>
        <taxon>Eukaryota</taxon>
        <taxon>Viridiplantae</taxon>
        <taxon>Streptophyta</taxon>
        <taxon>Embryophyta</taxon>
        <taxon>Tracheophyta</taxon>
        <taxon>Spermatophyta</taxon>
        <taxon>Pinopsida</taxon>
        <taxon>Pinidae</taxon>
        <taxon>Conifers II</taxon>
        <taxon>Cupressales</taxon>
        <taxon>Taxaceae</taxon>
        <taxon>Taxus</taxon>
    </lineage>
</organism>
<feature type="non-terminal residue" evidence="5">
    <location>
        <position position="1"/>
    </location>
</feature>
<evidence type="ECO:0000256" key="3">
    <source>
        <dbReference type="ARBA" id="ARBA00023157"/>
    </source>
</evidence>
<feature type="region of interest" description="Disordered" evidence="4">
    <location>
        <begin position="43"/>
        <end position="96"/>
    </location>
</feature>
<dbReference type="SUPFAM" id="SSF47694">
    <property type="entry name" value="Cytochrome c oxidase subunit h"/>
    <property type="match status" value="1"/>
</dbReference>
<reference evidence="5 6" key="1">
    <citation type="journal article" date="2021" name="Nat. Plants">
        <title>The Taxus genome provides insights into paclitaxel biosynthesis.</title>
        <authorList>
            <person name="Xiong X."/>
            <person name="Gou J."/>
            <person name="Liao Q."/>
            <person name="Li Y."/>
            <person name="Zhou Q."/>
            <person name="Bi G."/>
            <person name="Li C."/>
            <person name="Du R."/>
            <person name="Wang X."/>
            <person name="Sun T."/>
            <person name="Guo L."/>
            <person name="Liang H."/>
            <person name="Lu P."/>
            <person name="Wu Y."/>
            <person name="Zhang Z."/>
            <person name="Ro D.K."/>
            <person name="Shang Y."/>
            <person name="Huang S."/>
            <person name="Yan J."/>
        </authorList>
    </citation>
    <scope>NUCLEOTIDE SEQUENCE [LARGE SCALE GENOMIC DNA]</scope>
    <source>
        <strain evidence="5">Ta-2019</strain>
    </source>
</reference>
<sequence>FVAFGFSGSTACRAELLSGVTMAESDEKQTIGQMYHLQEKEEVIVAESEQPTEEVTSEATADEEESKEQAPAEEETVADAETTEGEEAAEEESGEEPKIKACSIAFEFPFFLISIFALYNVEDIKTAPVDFRFPTTNQTRHCFTRYIEYHKCVASKGEDANECDKYAKYYRSLCPGEW</sequence>
<comment type="caution">
    <text evidence="5">The sequence shown here is derived from an EMBL/GenBank/DDBJ whole genome shotgun (WGS) entry which is preliminary data.</text>
</comment>
<protein>
    <recommendedName>
        <fullName evidence="7">Cytochrome c oxidase subunit 6b-1</fullName>
    </recommendedName>
</protein>
<evidence type="ECO:0000313" key="6">
    <source>
        <dbReference type="Proteomes" id="UP000824469"/>
    </source>
</evidence>
<dbReference type="GO" id="GO:0045277">
    <property type="term" value="C:respiratory chain complex IV"/>
    <property type="evidence" value="ECO:0007669"/>
    <property type="project" value="InterPro"/>
</dbReference>
<keyword evidence="6" id="KW-1185">Reference proteome</keyword>
<feature type="compositionally biased region" description="Acidic residues" evidence="4">
    <location>
        <begin position="50"/>
        <end position="94"/>
    </location>
</feature>
<dbReference type="CDD" id="cd00926">
    <property type="entry name" value="Cyt_c_Oxidase_VIb"/>
    <property type="match status" value="1"/>
</dbReference>
<dbReference type="Pfam" id="PF02297">
    <property type="entry name" value="COX6B"/>
    <property type="match status" value="1"/>
</dbReference>
<keyword evidence="3" id="KW-1015">Disulfide bond</keyword>
<feature type="non-terminal residue" evidence="5">
    <location>
        <position position="178"/>
    </location>
</feature>
<dbReference type="OMA" id="QGDKTQT"/>
<evidence type="ECO:0008006" key="7">
    <source>
        <dbReference type="Google" id="ProtNLM"/>
    </source>
</evidence>
<evidence type="ECO:0000256" key="4">
    <source>
        <dbReference type="SAM" id="MobiDB-lite"/>
    </source>
</evidence>
<dbReference type="GO" id="GO:0005739">
    <property type="term" value="C:mitochondrion"/>
    <property type="evidence" value="ECO:0007669"/>
    <property type="project" value="UniProtKB-SubCell"/>
</dbReference>
<dbReference type="Gene3D" id="1.10.10.140">
    <property type="entry name" value="Cytochrome c oxidase, subunit VIb"/>
    <property type="match status" value="1"/>
</dbReference>
<dbReference type="PANTHER" id="PTHR46281">
    <property type="entry name" value="CYTOCHROME C OXIDASE SUBUNIT 6B"/>
    <property type="match status" value="1"/>
</dbReference>
<evidence type="ECO:0000256" key="2">
    <source>
        <dbReference type="ARBA" id="ARBA00023128"/>
    </source>
</evidence>
<dbReference type="InterPro" id="IPR048280">
    <property type="entry name" value="COX6B-like"/>
</dbReference>
<dbReference type="AlphaFoldDB" id="A0AA38CMG4"/>
<dbReference type="InterPro" id="IPR036549">
    <property type="entry name" value="CX6/COA6-like_sf"/>
</dbReference>
<proteinExistence type="predicted"/>
<dbReference type="EMBL" id="JAHRHJ020000010">
    <property type="protein sequence ID" value="KAH9299479.1"/>
    <property type="molecule type" value="Genomic_DNA"/>
</dbReference>
<evidence type="ECO:0000256" key="1">
    <source>
        <dbReference type="ARBA" id="ARBA00004173"/>
    </source>
</evidence>
<comment type="subcellular location">
    <subcellularLocation>
        <location evidence="1">Mitochondrion</location>
    </subcellularLocation>
</comment>
<keyword evidence="2" id="KW-0496">Mitochondrion</keyword>
<gene>
    <name evidence="5" type="ORF">KI387_031161</name>
</gene>
<dbReference type="Proteomes" id="UP000824469">
    <property type="component" value="Unassembled WGS sequence"/>
</dbReference>
<dbReference type="PANTHER" id="PTHR46281:SF8">
    <property type="entry name" value="CYTOCHROME C OXIDASE SUBUNIT 12, MITOCHONDRIAL"/>
    <property type="match status" value="1"/>
</dbReference>
<evidence type="ECO:0000313" key="5">
    <source>
        <dbReference type="EMBL" id="KAH9299479.1"/>
    </source>
</evidence>
<dbReference type="InterPro" id="IPR003213">
    <property type="entry name" value="Cyt_c_oxidase_su6B"/>
</dbReference>
<name>A0AA38CMG4_TAXCH</name>
<accession>A0AA38CMG4</accession>